<dbReference type="AlphaFoldDB" id="A0AAP0R6S5"/>
<dbReference type="Proteomes" id="UP001415857">
    <property type="component" value="Unassembled WGS sequence"/>
</dbReference>
<name>A0AAP0R6S5_LIQFO</name>
<comment type="caution">
    <text evidence="1">The sequence shown here is derived from an EMBL/GenBank/DDBJ whole genome shotgun (WGS) entry which is preliminary data.</text>
</comment>
<reference evidence="1 2" key="1">
    <citation type="journal article" date="2024" name="Plant J.">
        <title>Genome sequences and population genomics reveal climatic adaptation and genomic divergence between two closely related sweetgum species.</title>
        <authorList>
            <person name="Xu W.Q."/>
            <person name="Ren C.Q."/>
            <person name="Zhang X.Y."/>
            <person name="Comes H.P."/>
            <person name="Liu X.H."/>
            <person name="Li Y.G."/>
            <person name="Kettle C.J."/>
            <person name="Jalonen R."/>
            <person name="Gaisberger H."/>
            <person name="Ma Y.Z."/>
            <person name="Qiu Y.X."/>
        </authorList>
    </citation>
    <scope>NUCLEOTIDE SEQUENCE [LARGE SCALE GENOMIC DNA]</scope>
    <source>
        <strain evidence="1">Hangzhou</strain>
    </source>
</reference>
<keyword evidence="2" id="KW-1185">Reference proteome</keyword>
<dbReference type="EMBL" id="JBBPBK010000013">
    <property type="protein sequence ID" value="KAK9272157.1"/>
    <property type="molecule type" value="Genomic_DNA"/>
</dbReference>
<evidence type="ECO:0000313" key="1">
    <source>
        <dbReference type="EMBL" id="KAK9272157.1"/>
    </source>
</evidence>
<gene>
    <name evidence="1" type="ORF">L1049_002528</name>
</gene>
<proteinExistence type="predicted"/>
<sequence>MRGEVTSSRALGTRGGGGRRFSCGARRWSWCRLDGIDSICIIICVTVQVQPTYEMGRAGADAGRHADEVCLTISHLNYCLLPCWHGFLLNRGNHFVTTEIACFDKFSIPQ</sequence>
<evidence type="ECO:0000313" key="2">
    <source>
        <dbReference type="Proteomes" id="UP001415857"/>
    </source>
</evidence>
<accession>A0AAP0R6S5</accession>
<organism evidence="1 2">
    <name type="scientific">Liquidambar formosana</name>
    <name type="common">Formosan gum</name>
    <dbReference type="NCBI Taxonomy" id="63359"/>
    <lineage>
        <taxon>Eukaryota</taxon>
        <taxon>Viridiplantae</taxon>
        <taxon>Streptophyta</taxon>
        <taxon>Embryophyta</taxon>
        <taxon>Tracheophyta</taxon>
        <taxon>Spermatophyta</taxon>
        <taxon>Magnoliopsida</taxon>
        <taxon>eudicotyledons</taxon>
        <taxon>Gunneridae</taxon>
        <taxon>Pentapetalae</taxon>
        <taxon>Saxifragales</taxon>
        <taxon>Altingiaceae</taxon>
        <taxon>Liquidambar</taxon>
    </lineage>
</organism>
<protein>
    <submittedName>
        <fullName evidence="1">Uncharacterized protein</fullName>
    </submittedName>
</protein>